<evidence type="ECO:0000256" key="5">
    <source>
        <dbReference type="ARBA" id="ARBA00022519"/>
    </source>
</evidence>
<evidence type="ECO:0000256" key="2">
    <source>
        <dbReference type="ARBA" id="ARBA00006555"/>
    </source>
</evidence>
<organism evidence="12 13">
    <name type="scientific">Sulfuricaulis limicola</name>
    <dbReference type="NCBI Taxonomy" id="1620215"/>
    <lineage>
        <taxon>Bacteria</taxon>
        <taxon>Pseudomonadati</taxon>
        <taxon>Pseudomonadota</taxon>
        <taxon>Gammaproteobacteria</taxon>
        <taxon>Acidiferrobacterales</taxon>
        <taxon>Acidiferrobacteraceae</taxon>
        <taxon>Sulfuricaulis</taxon>
    </lineage>
</organism>
<evidence type="ECO:0000256" key="8">
    <source>
        <dbReference type="ARBA" id="ARBA00022989"/>
    </source>
</evidence>
<dbReference type="AlphaFoldDB" id="A0A1B4XCL4"/>
<keyword evidence="3" id="KW-0813">Transport</keyword>
<keyword evidence="13" id="KW-1185">Reference proteome</keyword>
<evidence type="ECO:0000256" key="6">
    <source>
        <dbReference type="ARBA" id="ARBA00022692"/>
    </source>
</evidence>
<dbReference type="GO" id="GO:0055085">
    <property type="term" value="P:transmembrane transport"/>
    <property type="evidence" value="ECO:0007669"/>
    <property type="project" value="InterPro"/>
</dbReference>
<keyword evidence="4" id="KW-1003">Cell membrane</keyword>
<evidence type="ECO:0000256" key="4">
    <source>
        <dbReference type="ARBA" id="ARBA00022475"/>
    </source>
</evidence>
<evidence type="ECO:0000259" key="11">
    <source>
        <dbReference type="PROSITE" id="PS52015"/>
    </source>
</evidence>
<reference evidence="12 13" key="1">
    <citation type="submission" date="2015-05" db="EMBL/GenBank/DDBJ databases">
        <title>Complete genome sequence of a sulfur-oxidizing gammaproteobacterium strain HA5.</title>
        <authorList>
            <person name="Miura A."/>
            <person name="Kojima H."/>
            <person name="Fukui M."/>
        </authorList>
    </citation>
    <scope>NUCLEOTIDE SEQUENCE [LARGE SCALE GENOMIC DNA]</scope>
    <source>
        <strain evidence="12 13">HA5</strain>
    </source>
</reference>
<dbReference type="PROSITE" id="PS52015">
    <property type="entry name" value="TONB_CTD"/>
    <property type="match status" value="1"/>
</dbReference>
<name>A0A1B4XCL4_9GAMM</name>
<dbReference type="InterPro" id="IPR006260">
    <property type="entry name" value="TonB/TolA_C"/>
</dbReference>
<comment type="similarity">
    <text evidence="2">Belongs to the TonB family.</text>
</comment>
<gene>
    <name evidence="12" type="ORF">SCL_0219</name>
</gene>
<dbReference type="NCBIfam" id="TIGR01352">
    <property type="entry name" value="tonB_Cterm"/>
    <property type="match status" value="1"/>
</dbReference>
<dbReference type="GO" id="GO:0098797">
    <property type="term" value="C:plasma membrane protein complex"/>
    <property type="evidence" value="ECO:0007669"/>
    <property type="project" value="TreeGrafter"/>
</dbReference>
<evidence type="ECO:0000313" key="13">
    <source>
        <dbReference type="Proteomes" id="UP000243180"/>
    </source>
</evidence>
<accession>A0A1B4XCL4</accession>
<dbReference type="Proteomes" id="UP000243180">
    <property type="component" value="Chromosome"/>
</dbReference>
<comment type="subcellular location">
    <subcellularLocation>
        <location evidence="1">Cell inner membrane</location>
        <topology evidence="1">Single-pass membrane protein</topology>
        <orientation evidence="1">Periplasmic side</orientation>
    </subcellularLocation>
</comment>
<evidence type="ECO:0000313" key="12">
    <source>
        <dbReference type="EMBL" id="BAV32541.1"/>
    </source>
</evidence>
<dbReference type="InterPro" id="IPR037682">
    <property type="entry name" value="TonB_C"/>
</dbReference>
<sequence>MSIAFYRHNLPPASWTALGLSVAVHIGAMLGFGPFAVSAPRPGMFETIEVALLAEPAANPAPKASAASASISNSIAREIPYLTETGAGQPDAETTAVPESAEIAGSEPLIESRYDVATLNNPKPPYPLVARRHGAQGRVILSVQVSASGMSHEVLLKRSSGHAVLDDAALQTVRRWRFVPARRGDTPVESWVDVPIIFRLES</sequence>
<dbReference type="InParanoid" id="A0A1B4XCL4"/>
<feature type="transmembrane region" description="Helical" evidence="10">
    <location>
        <begin position="15"/>
        <end position="37"/>
    </location>
</feature>
<evidence type="ECO:0000256" key="3">
    <source>
        <dbReference type="ARBA" id="ARBA00022448"/>
    </source>
</evidence>
<keyword evidence="6 10" id="KW-0812">Transmembrane</keyword>
<dbReference type="Pfam" id="PF03544">
    <property type="entry name" value="TonB_C"/>
    <property type="match status" value="1"/>
</dbReference>
<keyword evidence="5" id="KW-0997">Cell inner membrane</keyword>
<dbReference type="InterPro" id="IPR051045">
    <property type="entry name" value="TonB-dependent_transducer"/>
</dbReference>
<keyword evidence="8 10" id="KW-1133">Transmembrane helix</keyword>
<feature type="domain" description="TonB C-terminal" evidence="11">
    <location>
        <begin position="111"/>
        <end position="202"/>
    </location>
</feature>
<evidence type="ECO:0000256" key="10">
    <source>
        <dbReference type="SAM" id="Phobius"/>
    </source>
</evidence>
<evidence type="ECO:0000256" key="7">
    <source>
        <dbReference type="ARBA" id="ARBA00022927"/>
    </source>
</evidence>
<dbReference type="PANTHER" id="PTHR33446:SF2">
    <property type="entry name" value="PROTEIN TONB"/>
    <property type="match status" value="1"/>
</dbReference>
<evidence type="ECO:0000256" key="1">
    <source>
        <dbReference type="ARBA" id="ARBA00004383"/>
    </source>
</evidence>
<keyword evidence="9 10" id="KW-0472">Membrane</keyword>
<keyword evidence="7" id="KW-0653">Protein transport</keyword>
<dbReference type="SUPFAM" id="SSF74653">
    <property type="entry name" value="TolA/TonB C-terminal domain"/>
    <property type="match status" value="1"/>
</dbReference>
<dbReference type="Gene3D" id="3.30.1150.10">
    <property type="match status" value="1"/>
</dbReference>
<protein>
    <recommendedName>
        <fullName evidence="11">TonB C-terminal domain-containing protein</fullName>
    </recommendedName>
</protein>
<dbReference type="PANTHER" id="PTHR33446">
    <property type="entry name" value="PROTEIN TONB-RELATED"/>
    <property type="match status" value="1"/>
</dbReference>
<proteinExistence type="inferred from homology"/>
<evidence type="ECO:0000256" key="9">
    <source>
        <dbReference type="ARBA" id="ARBA00023136"/>
    </source>
</evidence>
<dbReference type="GO" id="GO:0015031">
    <property type="term" value="P:protein transport"/>
    <property type="evidence" value="ECO:0007669"/>
    <property type="project" value="UniProtKB-KW"/>
</dbReference>
<dbReference type="GO" id="GO:0031992">
    <property type="term" value="F:energy transducer activity"/>
    <property type="evidence" value="ECO:0007669"/>
    <property type="project" value="TreeGrafter"/>
</dbReference>
<dbReference type="EMBL" id="AP014879">
    <property type="protein sequence ID" value="BAV32541.1"/>
    <property type="molecule type" value="Genomic_DNA"/>
</dbReference>
<dbReference type="KEGG" id="slim:SCL_0219"/>